<keyword evidence="11" id="KW-0234">DNA repair</keyword>
<proteinExistence type="inferred from homology"/>
<comment type="similarity">
    <text evidence="4">Belongs to the SMC family. RAD50 subfamily.</text>
</comment>
<evidence type="ECO:0000256" key="5">
    <source>
        <dbReference type="ARBA" id="ARBA00022454"/>
    </source>
</evidence>
<dbReference type="GO" id="GO:0051880">
    <property type="term" value="F:G-quadruplex DNA binding"/>
    <property type="evidence" value="ECO:0007669"/>
    <property type="project" value="TreeGrafter"/>
</dbReference>
<keyword evidence="10 14" id="KW-0175">Coiled coil</keyword>
<dbReference type="InterPro" id="IPR004584">
    <property type="entry name" value="Rad50_eukaryotes"/>
</dbReference>
<dbReference type="GO" id="GO:0000794">
    <property type="term" value="C:condensed nuclear chromosome"/>
    <property type="evidence" value="ECO:0007669"/>
    <property type="project" value="TreeGrafter"/>
</dbReference>
<dbReference type="GO" id="GO:0046872">
    <property type="term" value="F:metal ion binding"/>
    <property type="evidence" value="ECO:0007669"/>
    <property type="project" value="UniProtKB-KW"/>
</dbReference>
<dbReference type="Pfam" id="PF13476">
    <property type="entry name" value="AAA_23"/>
    <property type="match status" value="1"/>
</dbReference>
<feature type="coiled-coil region" evidence="14">
    <location>
        <begin position="309"/>
        <end position="375"/>
    </location>
</feature>
<dbReference type="InterPro" id="IPR027417">
    <property type="entry name" value="P-loop_NTPase"/>
</dbReference>
<evidence type="ECO:0000256" key="13">
    <source>
        <dbReference type="ARBA" id="ARBA00049360"/>
    </source>
</evidence>
<feature type="coiled-coil region" evidence="14">
    <location>
        <begin position="718"/>
        <end position="782"/>
    </location>
</feature>
<protein>
    <recommendedName>
        <fullName evidence="16">Rad50/SbcC-type AAA domain-containing protein</fullName>
    </recommendedName>
</protein>
<evidence type="ECO:0000256" key="14">
    <source>
        <dbReference type="SAM" id="Coils"/>
    </source>
</evidence>
<evidence type="ECO:0000256" key="11">
    <source>
        <dbReference type="ARBA" id="ARBA00023204"/>
    </source>
</evidence>
<dbReference type="GO" id="GO:0016887">
    <property type="term" value="F:ATP hydrolysis activity"/>
    <property type="evidence" value="ECO:0007669"/>
    <property type="project" value="InterPro"/>
</dbReference>
<sequence length="1363" mass="158400">MSKVEKLSIRGIRNFSVEQEVKIKFDTPLTLITGQNGVGKTTVIECLRYITTGEFPPNSDRGKFFVHDPLVKEQGTVVGCVKGQFADSKGRTVTIRRSAELSKYDKSLKLKTKDTSVSVYDKKTDKIAQLTNRCGEADNEATHALGVSSAILNNVIFCHQDDANWPLEDCKVLKERFDAILDTTSYIKALETIRKHSKTKAASLRVMEAKKEALRIRAHDVTSKKEKLKELKVRKEEIDGKVNEIGEKLIPIKKRLEEVKQVVEEVQKRQLEDEKERVQYGLAKKQCETLLATLKDIFDGTDEELAESLASYDATLEEKKKRISAIENEIQQTSEIEQKYSKMLNEGKIMIATLNQQLQENDKKLQQRNQAITTALELWKLDTVKDFDDDDAIQRAIDLIEKKTHELERSLHNQRLKQDEDENLLEKKVEVAREKRAKINSDLKRSEQEMEDLRSRIKNIRAEVQQSNSETLDTKLTSIDNKISQCDDKIKQLNELMKSEDVEVEIAEKSRRIEELENDLTRLDQEMPIVQNQNSLNIKLESLKSNAKSKNEEIDKLKQKHEANLKKLLSKDQLPDCDLVGSIEGVQKILSQRLDKLQEECKGKEYNLMMLSASLEQAKKELDTKIADNQVYKDKIEFYCKDYKNYEDTLRLQQTKVKALQNKRGMVAQQGVAYNEYIKELNRNSCCALCERNFASSTDAKKLSKKLEKAIGDLPSLLKQCEVELETEQKKYDTLLSLETIFDNCVKFEKERRELQKTISEKERELEEAEKKNSELKELKSEPTKKIELIKAMIPDLRIWDHYSQDLMQIALSIDELQEEMSSFGRTTNKTMDEMHTEREVLKKTIKDIREDINNLRSRLDTKKEELRQATEKRTQYLEEQLKLQKYHRDLARMKDELKASLDKDAEVRASLQDLRQALVIAEEERDQVVRQLDELKSKNREERENERRRAKEFEKQWETLRDLQKDITLFSSKNIDKKMASLEIEVTRCTEMCEKKRRERVAGEEELRSIKDDLSGQESKKRNLTDNIELRKLQKMIQTIAQSRRQRETKIANLNYDQICEEKSQLIEEQQRAEKEIIKATGSTDEIKSNIRELTEELKSPEAQEAVVQYKKMCLETLLTKYSIQDMNTYAEALEETTSDYHQERLSKINSAMKRLWKLIYVGTDTTSIEIKAEPTVTNGKTDRRQFNYKLVQTKHDIEMEMRGRCSAGQRVLASIILRLALAETLSEHTGMLALDEPTTNLDAENARKLADTLYKYISLRAEHEKNFQLVIITHDEQFISRLTELSANRYRQELYRDEQGFTKVRKMELLSGTQYVGDDSDSDFFSDNGDGTNAKPSRKRARFGDNSTSRSKRPYNFDINF</sequence>
<evidence type="ECO:0000256" key="9">
    <source>
        <dbReference type="ARBA" id="ARBA00022833"/>
    </source>
</evidence>
<feature type="coiled-coil region" evidence="14">
    <location>
        <begin position="211"/>
        <end position="276"/>
    </location>
</feature>
<dbReference type="InterPro" id="IPR038729">
    <property type="entry name" value="Rad50/SbcC_AAA"/>
</dbReference>
<evidence type="ECO:0000256" key="8">
    <source>
        <dbReference type="ARBA" id="ARBA00022801"/>
    </source>
</evidence>
<feature type="domain" description="Rad50/SbcC-type AAA" evidence="16">
    <location>
        <begin position="6"/>
        <end position="245"/>
    </location>
</feature>
<evidence type="ECO:0000256" key="10">
    <source>
        <dbReference type="ARBA" id="ARBA00023054"/>
    </source>
</evidence>
<evidence type="ECO:0000256" key="3">
    <source>
        <dbReference type="ARBA" id="ARBA00004286"/>
    </source>
</evidence>
<dbReference type="Gene3D" id="3.40.50.300">
    <property type="entry name" value="P-loop containing nucleotide triphosphate hydrolases"/>
    <property type="match status" value="2"/>
</dbReference>
<evidence type="ECO:0000256" key="15">
    <source>
        <dbReference type="SAM" id="MobiDB-lite"/>
    </source>
</evidence>
<dbReference type="GO" id="GO:0003691">
    <property type="term" value="F:double-stranded telomeric DNA binding"/>
    <property type="evidence" value="ECO:0007669"/>
    <property type="project" value="TreeGrafter"/>
</dbReference>
<evidence type="ECO:0000256" key="12">
    <source>
        <dbReference type="ARBA" id="ARBA00023242"/>
    </source>
</evidence>
<comment type="cofactor">
    <cofactor evidence="1">
        <name>Zn(2+)</name>
        <dbReference type="ChEBI" id="CHEBI:29105"/>
    </cofactor>
</comment>
<dbReference type="GO" id="GO:0007004">
    <property type="term" value="P:telomere maintenance via telomerase"/>
    <property type="evidence" value="ECO:0007669"/>
    <property type="project" value="TreeGrafter"/>
</dbReference>
<feature type="region of interest" description="Disordered" evidence="15">
    <location>
        <begin position="1323"/>
        <end position="1363"/>
    </location>
</feature>
<dbReference type="GO" id="GO:0030870">
    <property type="term" value="C:Mre11 complex"/>
    <property type="evidence" value="ECO:0007669"/>
    <property type="project" value="InterPro"/>
</dbReference>
<organism evidence="17">
    <name type="scientific">Bracon brevicornis</name>
    <dbReference type="NCBI Taxonomy" id="1563983"/>
    <lineage>
        <taxon>Eukaryota</taxon>
        <taxon>Metazoa</taxon>
        <taxon>Ecdysozoa</taxon>
        <taxon>Arthropoda</taxon>
        <taxon>Hexapoda</taxon>
        <taxon>Insecta</taxon>
        <taxon>Pterygota</taxon>
        <taxon>Neoptera</taxon>
        <taxon>Endopterygota</taxon>
        <taxon>Hymenoptera</taxon>
        <taxon>Apocrita</taxon>
        <taxon>Ichneumonoidea</taxon>
        <taxon>Braconidae</taxon>
        <taxon>Braconinae</taxon>
        <taxon>Bracon</taxon>
    </lineage>
</organism>
<dbReference type="NCBIfam" id="TIGR00606">
    <property type="entry name" value="rad50"/>
    <property type="match status" value="1"/>
</dbReference>
<keyword evidence="9" id="KW-0862">Zinc</keyword>
<keyword evidence="6" id="KW-0479">Metal-binding</keyword>
<keyword evidence="5" id="KW-0158">Chromosome</keyword>
<dbReference type="PANTHER" id="PTHR18867">
    <property type="entry name" value="RAD50"/>
    <property type="match status" value="1"/>
</dbReference>
<dbReference type="Pfam" id="PF13558">
    <property type="entry name" value="SbcC_Walker_B"/>
    <property type="match status" value="1"/>
</dbReference>
<dbReference type="GO" id="GO:0000722">
    <property type="term" value="P:telomere maintenance via recombination"/>
    <property type="evidence" value="ECO:0007669"/>
    <property type="project" value="TreeGrafter"/>
</dbReference>
<evidence type="ECO:0000313" key="17">
    <source>
        <dbReference type="EMBL" id="CAD1535149.1"/>
    </source>
</evidence>
<evidence type="ECO:0000256" key="1">
    <source>
        <dbReference type="ARBA" id="ARBA00001947"/>
    </source>
</evidence>
<keyword evidence="7" id="KW-0227">DNA damage</keyword>
<feature type="coiled-coil region" evidence="14">
    <location>
        <begin position="615"/>
        <end position="663"/>
    </location>
</feature>
<evidence type="ECO:0000259" key="16">
    <source>
        <dbReference type="Pfam" id="PF13476"/>
    </source>
</evidence>
<comment type="subcellular location">
    <subcellularLocation>
        <location evidence="3">Chromosome</location>
    </subcellularLocation>
    <subcellularLocation>
        <location evidence="2">Nucleus</location>
    </subcellularLocation>
</comment>
<evidence type="ECO:0000256" key="7">
    <source>
        <dbReference type="ARBA" id="ARBA00022763"/>
    </source>
</evidence>
<evidence type="ECO:0000256" key="6">
    <source>
        <dbReference type="ARBA" id="ARBA00022723"/>
    </source>
</evidence>
<name>A0A6V7I671_9HYME</name>
<dbReference type="GO" id="GO:0043047">
    <property type="term" value="F:single-stranded telomeric DNA binding"/>
    <property type="evidence" value="ECO:0007669"/>
    <property type="project" value="TreeGrafter"/>
</dbReference>
<dbReference type="EMBL" id="CADCXW020000002">
    <property type="protein sequence ID" value="CAD1535149.1"/>
    <property type="molecule type" value="Genomic_DNA"/>
</dbReference>
<dbReference type="GO" id="GO:0070192">
    <property type="term" value="P:chromosome organization involved in meiotic cell cycle"/>
    <property type="evidence" value="ECO:0007669"/>
    <property type="project" value="TreeGrafter"/>
</dbReference>
<dbReference type="GO" id="GO:0006302">
    <property type="term" value="P:double-strand break repair"/>
    <property type="evidence" value="ECO:0007669"/>
    <property type="project" value="InterPro"/>
</dbReference>
<evidence type="ECO:0000256" key="4">
    <source>
        <dbReference type="ARBA" id="ARBA00009439"/>
    </source>
</evidence>
<dbReference type="PANTHER" id="PTHR18867:SF12">
    <property type="entry name" value="DNA REPAIR PROTEIN RAD50"/>
    <property type="match status" value="1"/>
</dbReference>
<keyword evidence="12" id="KW-0539">Nucleus</keyword>
<feature type="coiled-coil region" evidence="14">
    <location>
        <begin position="832"/>
        <end position="1028"/>
    </location>
</feature>
<accession>A0A6V7I671</accession>
<feature type="coiled-coil region" evidence="14">
    <location>
        <begin position="429"/>
        <end position="571"/>
    </location>
</feature>
<keyword evidence="8" id="KW-0378">Hydrolase</keyword>
<dbReference type="SUPFAM" id="SSF52540">
    <property type="entry name" value="P-loop containing nucleoside triphosphate hydrolases"/>
    <property type="match status" value="2"/>
</dbReference>
<reference evidence="17" key="1">
    <citation type="submission" date="2020-07" db="EMBL/GenBank/DDBJ databases">
        <authorList>
            <person name="Ferguson B K."/>
        </authorList>
    </citation>
    <scope>NUCLEOTIDE SEQUENCE</scope>
    <source>
        <strain evidence="17">L06</strain>
    </source>
</reference>
<gene>
    <name evidence="17" type="ORF">BBRV_LOCUS16679</name>
</gene>
<evidence type="ECO:0000256" key="2">
    <source>
        <dbReference type="ARBA" id="ARBA00004123"/>
    </source>
</evidence>
<comment type="catalytic activity">
    <reaction evidence="13">
        <text>ATP + H2O = ADP + phosphate + H(+)</text>
        <dbReference type="Rhea" id="RHEA:13065"/>
        <dbReference type="ChEBI" id="CHEBI:15377"/>
        <dbReference type="ChEBI" id="CHEBI:15378"/>
        <dbReference type="ChEBI" id="CHEBI:30616"/>
        <dbReference type="ChEBI" id="CHEBI:43474"/>
        <dbReference type="ChEBI" id="CHEBI:456216"/>
    </reaction>
</comment>